<evidence type="ECO:0000313" key="2">
    <source>
        <dbReference type="Proteomes" id="UP001172673"/>
    </source>
</evidence>
<protein>
    <submittedName>
        <fullName evidence="1">Uncharacterized protein</fullName>
    </submittedName>
</protein>
<dbReference type="EMBL" id="JAPDRK010000013">
    <property type="protein sequence ID" value="KAJ9606727.1"/>
    <property type="molecule type" value="Genomic_DNA"/>
</dbReference>
<evidence type="ECO:0000313" key="1">
    <source>
        <dbReference type="EMBL" id="KAJ9606727.1"/>
    </source>
</evidence>
<comment type="caution">
    <text evidence="1">The sequence shown here is derived from an EMBL/GenBank/DDBJ whole genome shotgun (WGS) entry which is preliminary data.</text>
</comment>
<keyword evidence="2" id="KW-1185">Reference proteome</keyword>
<proteinExistence type="predicted"/>
<name>A0AA39CG02_9EURO</name>
<dbReference type="Proteomes" id="UP001172673">
    <property type="component" value="Unassembled WGS sequence"/>
</dbReference>
<gene>
    <name evidence="1" type="ORF">H2200_008736</name>
</gene>
<sequence>MDSIQRLTIMKKRKKEEESEFTHKELRRAQSHVHRTYCLWRTKTGMTGKVLRSKNDPTNDAEFNRNERAQIDRALRALLKLAFQGKCAPLITICPQTSICFGALIELHCPAPWEALGSDSIEVEARTRAALDALELLRPIAQGYHRASTIWFRNRPLTLEHASPLLLSWTYQAALTFLRIAHWFKVLRQSGQTESTQIYTEHNHARSIMEANQGVANMMRKLSLLGNQWSAGGM</sequence>
<organism evidence="1 2">
    <name type="scientific">Cladophialophora chaetospira</name>
    <dbReference type="NCBI Taxonomy" id="386627"/>
    <lineage>
        <taxon>Eukaryota</taxon>
        <taxon>Fungi</taxon>
        <taxon>Dikarya</taxon>
        <taxon>Ascomycota</taxon>
        <taxon>Pezizomycotina</taxon>
        <taxon>Eurotiomycetes</taxon>
        <taxon>Chaetothyriomycetidae</taxon>
        <taxon>Chaetothyriales</taxon>
        <taxon>Herpotrichiellaceae</taxon>
        <taxon>Cladophialophora</taxon>
    </lineage>
</organism>
<accession>A0AA39CG02</accession>
<dbReference type="AlphaFoldDB" id="A0AA39CG02"/>
<reference evidence="1" key="1">
    <citation type="submission" date="2022-10" db="EMBL/GenBank/DDBJ databases">
        <title>Culturing micro-colonial fungi from biological soil crusts in the Mojave desert and describing Neophaeococcomyces mojavensis, and introducing the new genera and species Taxawa tesnikishii.</title>
        <authorList>
            <person name="Kurbessoian T."/>
            <person name="Stajich J.E."/>
        </authorList>
    </citation>
    <scope>NUCLEOTIDE SEQUENCE</scope>
    <source>
        <strain evidence="1">TK_41</strain>
    </source>
</reference>